<dbReference type="SMART" id="SM01393">
    <property type="entry name" value="Ribosomal_L32e"/>
    <property type="match status" value="1"/>
</dbReference>
<evidence type="ECO:0000256" key="2">
    <source>
        <dbReference type="ARBA" id="ARBA00022980"/>
    </source>
</evidence>
<comment type="caution">
    <text evidence="4">The sequence shown here is derived from an EMBL/GenBank/DDBJ whole genome shotgun (WGS) entry which is preliminary data.</text>
</comment>
<dbReference type="EMBL" id="JARBJD010000001">
    <property type="protein sequence ID" value="KAK2964987.1"/>
    <property type="molecule type" value="Genomic_DNA"/>
</dbReference>
<dbReference type="PANTHER" id="PTHR23413:SF1">
    <property type="entry name" value="RIBOSOMAL PROTEIN L32"/>
    <property type="match status" value="1"/>
</dbReference>
<protein>
    <submittedName>
        <fullName evidence="4">60S ribosomal protein L32</fullName>
    </submittedName>
</protein>
<evidence type="ECO:0000313" key="5">
    <source>
        <dbReference type="Proteomes" id="UP001281761"/>
    </source>
</evidence>
<accession>A0ABQ9YMK6</accession>
<dbReference type="Proteomes" id="UP001281761">
    <property type="component" value="Unassembled WGS sequence"/>
</dbReference>
<name>A0ABQ9YMK6_9EUKA</name>
<gene>
    <name evidence="4" type="ORF">BLNAU_288</name>
</gene>
<evidence type="ECO:0000256" key="1">
    <source>
        <dbReference type="ARBA" id="ARBA00008431"/>
    </source>
</evidence>
<dbReference type="Pfam" id="PF01655">
    <property type="entry name" value="Ribosomal_L32e"/>
    <property type="match status" value="1"/>
</dbReference>
<dbReference type="PROSITE" id="PS00580">
    <property type="entry name" value="RIBOSOMAL_L32E"/>
    <property type="match status" value="1"/>
</dbReference>
<dbReference type="InterPro" id="IPR018263">
    <property type="entry name" value="Ribosomal_eL32_CS"/>
</dbReference>
<reference evidence="4 5" key="1">
    <citation type="journal article" date="2022" name="bioRxiv">
        <title>Genomics of Preaxostyla Flagellates Illuminates Evolutionary Transitions and the Path Towards Mitochondrial Loss.</title>
        <authorList>
            <person name="Novak L.V.F."/>
            <person name="Treitli S.C."/>
            <person name="Pyrih J."/>
            <person name="Halakuc P."/>
            <person name="Pipaliya S.V."/>
            <person name="Vacek V."/>
            <person name="Brzon O."/>
            <person name="Soukal P."/>
            <person name="Eme L."/>
            <person name="Dacks J.B."/>
            <person name="Karnkowska A."/>
            <person name="Elias M."/>
            <person name="Hampl V."/>
        </authorList>
    </citation>
    <scope>NUCLEOTIDE SEQUENCE [LARGE SCALE GENOMIC DNA]</scope>
    <source>
        <strain evidence="4">NAU3</strain>
        <tissue evidence="4">Gut</tissue>
    </source>
</reference>
<dbReference type="InterPro" id="IPR036351">
    <property type="entry name" value="Ribosomal_eL32_sf"/>
</dbReference>
<keyword evidence="5" id="KW-1185">Reference proteome</keyword>
<evidence type="ECO:0000313" key="4">
    <source>
        <dbReference type="EMBL" id="KAK2964987.1"/>
    </source>
</evidence>
<dbReference type="CDD" id="cd00513">
    <property type="entry name" value="Ribosomal_L32_L32e"/>
    <property type="match status" value="1"/>
</dbReference>
<keyword evidence="3" id="KW-0687">Ribonucleoprotein</keyword>
<evidence type="ECO:0000256" key="3">
    <source>
        <dbReference type="ARBA" id="ARBA00023274"/>
    </source>
</evidence>
<proteinExistence type="inferred from homology"/>
<organism evidence="4 5">
    <name type="scientific">Blattamonas nauphoetae</name>
    <dbReference type="NCBI Taxonomy" id="2049346"/>
    <lineage>
        <taxon>Eukaryota</taxon>
        <taxon>Metamonada</taxon>
        <taxon>Preaxostyla</taxon>
        <taxon>Oxymonadida</taxon>
        <taxon>Blattamonas</taxon>
    </lineage>
</organism>
<comment type="similarity">
    <text evidence="1">Belongs to the eukaryotic ribosomal protein eL32 family.</text>
</comment>
<sequence>MVRKPVIVKKRTKRFLRFESDKLKTINPSWRRPRGIDNGARRKYLGAPRLVNIGYGSAKSTRHMLPNGYYKFRVFNAKELDMIMMQSHKYCAEIAHTVGAKSRVQIRERAAELGIRVINGKSGVRKPEAK</sequence>
<keyword evidence="2 4" id="KW-0689">Ribosomal protein</keyword>
<dbReference type="PANTHER" id="PTHR23413">
    <property type="entry name" value="60S RIBOSOMAL PROTEIN L32 AND DNA-DIRECTED RNA POLYMERASE II, SUBUNIT N"/>
    <property type="match status" value="1"/>
</dbReference>
<dbReference type="SUPFAM" id="SSF52042">
    <property type="entry name" value="Ribosomal protein L32e"/>
    <property type="match status" value="1"/>
</dbReference>
<dbReference type="GO" id="GO:0005840">
    <property type="term" value="C:ribosome"/>
    <property type="evidence" value="ECO:0007669"/>
    <property type="project" value="UniProtKB-KW"/>
</dbReference>
<dbReference type="InterPro" id="IPR001515">
    <property type="entry name" value="Ribosomal_eL32"/>
</dbReference>